<dbReference type="EMBL" id="JAHRIQ010112944">
    <property type="protein sequence ID" value="MEQ2257732.1"/>
    <property type="molecule type" value="Genomic_DNA"/>
</dbReference>
<feature type="region of interest" description="Disordered" evidence="1">
    <location>
        <begin position="1"/>
        <end position="42"/>
    </location>
</feature>
<accession>A0ABV0VKH2</accession>
<name>A0ABV0VKH2_9TELE</name>
<sequence>MAYFDNSPQPPSHEGTMSLGWAGNTSGLSQRSSRCLGRRRSGSGHLCLVCCSRDPVLDKRKTIYIYIYMSHTYMYRRVVRDEEDHMLQAEVRLDRWMSGQS</sequence>
<organism evidence="2 3">
    <name type="scientific">Ilyodon furcidens</name>
    <name type="common">goldbreast splitfin</name>
    <dbReference type="NCBI Taxonomy" id="33524"/>
    <lineage>
        <taxon>Eukaryota</taxon>
        <taxon>Metazoa</taxon>
        <taxon>Chordata</taxon>
        <taxon>Craniata</taxon>
        <taxon>Vertebrata</taxon>
        <taxon>Euteleostomi</taxon>
        <taxon>Actinopterygii</taxon>
        <taxon>Neopterygii</taxon>
        <taxon>Teleostei</taxon>
        <taxon>Neoteleostei</taxon>
        <taxon>Acanthomorphata</taxon>
        <taxon>Ovalentaria</taxon>
        <taxon>Atherinomorphae</taxon>
        <taxon>Cyprinodontiformes</taxon>
        <taxon>Goodeidae</taxon>
        <taxon>Ilyodon</taxon>
    </lineage>
</organism>
<keyword evidence="3" id="KW-1185">Reference proteome</keyword>
<proteinExistence type="predicted"/>
<evidence type="ECO:0000256" key="1">
    <source>
        <dbReference type="SAM" id="MobiDB-lite"/>
    </source>
</evidence>
<dbReference type="Proteomes" id="UP001482620">
    <property type="component" value="Unassembled WGS sequence"/>
</dbReference>
<comment type="caution">
    <text evidence="2">The sequence shown here is derived from an EMBL/GenBank/DDBJ whole genome shotgun (WGS) entry which is preliminary data.</text>
</comment>
<evidence type="ECO:0000313" key="3">
    <source>
        <dbReference type="Proteomes" id="UP001482620"/>
    </source>
</evidence>
<gene>
    <name evidence="2" type="ORF">ILYODFUR_037803</name>
</gene>
<protein>
    <submittedName>
        <fullName evidence="2">Uncharacterized protein</fullName>
    </submittedName>
</protein>
<reference evidence="2 3" key="1">
    <citation type="submission" date="2021-06" db="EMBL/GenBank/DDBJ databases">
        <authorList>
            <person name="Palmer J.M."/>
        </authorList>
    </citation>
    <scope>NUCLEOTIDE SEQUENCE [LARGE SCALE GENOMIC DNA]</scope>
    <source>
        <strain evidence="3">if_2019</strain>
        <tissue evidence="2">Muscle</tissue>
    </source>
</reference>
<evidence type="ECO:0000313" key="2">
    <source>
        <dbReference type="EMBL" id="MEQ2257732.1"/>
    </source>
</evidence>
<feature type="compositionally biased region" description="Low complexity" evidence="1">
    <location>
        <begin position="26"/>
        <end position="35"/>
    </location>
</feature>